<proteinExistence type="predicted"/>
<evidence type="ECO:0000313" key="2">
    <source>
        <dbReference type="Proteomes" id="UP001589793"/>
    </source>
</evidence>
<sequence length="205" mass="22010">MRFTTSAADGGSWTELLASRTDFDGHPPLDRLRLFWPLASGSPDRDAVALSLIFSPWVAGRSEHPAPFSALTEQRIVEWFQSQRIWASAGPVRIGGLPLPRGTRRLLLSGSPSSEREVLLRLVPSTEGGMVQEQEVHVATNAGTLIAHAPDATSAFSMRLGVAVLLAESLSITEIVDPEFAASAPEQFRAAARLVECVALGLRSA</sequence>
<dbReference type="Proteomes" id="UP001589793">
    <property type="component" value="Unassembled WGS sequence"/>
</dbReference>
<gene>
    <name evidence="1" type="ORF">ACFFF6_17295</name>
</gene>
<protein>
    <submittedName>
        <fullName evidence="1">Uncharacterized protein</fullName>
    </submittedName>
</protein>
<dbReference type="RefSeq" id="WP_376982741.1">
    <property type="nucleotide sequence ID" value="NZ_JBHLSV010000028.1"/>
</dbReference>
<organism evidence="1 2">
    <name type="scientific">Brachybacterium hainanense</name>
    <dbReference type="NCBI Taxonomy" id="1541174"/>
    <lineage>
        <taxon>Bacteria</taxon>
        <taxon>Bacillati</taxon>
        <taxon>Actinomycetota</taxon>
        <taxon>Actinomycetes</taxon>
        <taxon>Micrococcales</taxon>
        <taxon>Dermabacteraceae</taxon>
        <taxon>Brachybacterium</taxon>
    </lineage>
</organism>
<comment type="caution">
    <text evidence="1">The sequence shown here is derived from an EMBL/GenBank/DDBJ whole genome shotgun (WGS) entry which is preliminary data.</text>
</comment>
<evidence type="ECO:0000313" key="1">
    <source>
        <dbReference type="EMBL" id="MFC0675707.1"/>
    </source>
</evidence>
<name>A0ABV6RFE8_9MICO</name>
<dbReference type="EMBL" id="JBHLSV010000028">
    <property type="protein sequence ID" value="MFC0675707.1"/>
    <property type="molecule type" value="Genomic_DNA"/>
</dbReference>
<keyword evidence="2" id="KW-1185">Reference proteome</keyword>
<accession>A0ABV6RFE8</accession>
<reference evidence="1 2" key="1">
    <citation type="submission" date="2024-09" db="EMBL/GenBank/DDBJ databases">
        <authorList>
            <person name="Sun Q."/>
            <person name="Mori K."/>
        </authorList>
    </citation>
    <scope>NUCLEOTIDE SEQUENCE [LARGE SCALE GENOMIC DNA]</scope>
    <source>
        <strain evidence="1 2">CICC 10874</strain>
    </source>
</reference>